<protein>
    <submittedName>
        <fullName evidence="2">Uncharacterized protein</fullName>
    </submittedName>
</protein>
<comment type="caution">
    <text evidence="2">The sequence shown here is derived from an EMBL/GenBank/DDBJ whole genome shotgun (WGS) entry which is preliminary data.</text>
</comment>
<feature type="compositionally biased region" description="Polar residues" evidence="1">
    <location>
        <begin position="75"/>
        <end position="94"/>
    </location>
</feature>
<proteinExistence type="predicted"/>
<name>A0AAW2XQK8_9LAMI</name>
<evidence type="ECO:0000313" key="2">
    <source>
        <dbReference type="EMBL" id="KAL0456219.1"/>
    </source>
</evidence>
<accession>A0AAW2XQK8</accession>
<evidence type="ECO:0000256" key="1">
    <source>
        <dbReference type="SAM" id="MobiDB-lite"/>
    </source>
</evidence>
<dbReference type="EMBL" id="JACGWN010000003">
    <property type="protein sequence ID" value="KAL0456219.1"/>
    <property type="molecule type" value="Genomic_DNA"/>
</dbReference>
<dbReference type="AlphaFoldDB" id="A0AAW2XQK8"/>
<gene>
    <name evidence="2" type="ORF">Slati_0961100</name>
</gene>
<reference evidence="2" key="2">
    <citation type="journal article" date="2024" name="Plant">
        <title>Genomic evolution and insights into agronomic trait innovations of Sesamum species.</title>
        <authorList>
            <person name="Miao H."/>
            <person name="Wang L."/>
            <person name="Qu L."/>
            <person name="Liu H."/>
            <person name="Sun Y."/>
            <person name="Le M."/>
            <person name="Wang Q."/>
            <person name="Wei S."/>
            <person name="Zheng Y."/>
            <person name="Lin W."/>
            <person name="Duan Y."/>
            <person name="Cao H."/>
            <person name="Xiong S."/>
            <person name="Wang X."/>
            <person name="Wei L."/>
            <person name="Li C."/>
            <person name="Ma Q."/>
            <person name="Ju M."/>
            <person name="Zhao R."/>
            <person name="Li G."/>
            <person name="Mu C."/>
            <person name="Tian Q."/>
            <person name="Mei H."/>
            <person name="Zhang T."/>
            <person name="Gao T."/>
            <person name="Zhang H."/>
        </authorList>
    </citation>
    <scope>NUCLEOTIDE SEQUENCE</scope>
    <source>
        <strain evidence="2">KEN1</strain>
    </source>
</reference>
<reference evidence="2" key="1">
    <citation type="submission" date="2020-06" db="EMBL/GenBank/DDBJ databases">
        <authorList>
            <person name="Li T."/>
            <person name="Hu X."/>
            <person name="Zhang T."/>
            <person name="Song X."/>
            <person name="Zhang H."/>
            <person name="Dai N."/>
            <person name="Sheng W."/>
            <person name="Hou X."/>
            <person name="Wei L."/>
        </authorList>
    </citation>
    <scope>NUCLEOTIDE SEQUENCE</scope>
    <source>
        <strain evidence="2">KEN1</strain>
        <tissue evidence="2">Leaf</tissue>
    </source>
</reference>
<feature type="region of interest" description="Disordered" evidence="1">
    <location>
        <begin position="51"/>
        <end position="94"/>
    </location>
</feature>
<organism evidence="2">
    <name type="scientific">Sesamum latifolium</name>
    <dbReference type="NCBI Taxonomy" id="2727402"/>
    <lineage>
        <taxon>Eukaryota</taxon>
        <taxon>Viridiplantae</taxon>
        <taxon>Streptophyta</taxon>
        <taxon>Embryophyta</taxon>
        <taxon>Tracheophyta</taxon>
        <taxon>Spermatophyta</taxon>
        <taxon>Magnoliopsida</taxon>
        <taxon>eudicotyledons</taxon>
        <taxon>Gunneridae</taxon>
        <taxon>Pentapetalae</taxon>
        <taxon>asterids</taxon>
        <taxon>lamiids</taxon>
        <taxon>Lamiales</taxon>
        <taxon>Pedaliaceae</taxon>
        <taxon>Sesamum</taxon>
    </lineage>
</organism>
<sequence>MASFFASFKSFPSSYRRSTISYKRLAEASPWDRPDPPGARINAWWYIRPKKPGPIHWRKEPLTSGDPSPKILPQKPTQAEAQRPSSDQPQWSAQ</sequence>